<proteinExistence type="predicted"/>
<dbReference type="PANTHER" id="PTHR44943:SF8">
    <property type="entry name" value="TPR REPEAT-CONTAINING PROTEIN MJ0263"/>
    <property type="match status" value="1"/>
</dbReference>
<dbReference type="PROSITE" id="PS50293">
    <property type="entry name" value="TPR_REGION"/>
    <property type="match status" value="3"/>
</dbReference>
<feature type="chain" id="PRO_5036967044" evidence="4">
    <location>
        <begin position="22"/>
        <end position="349"/>
    </location>
</feature>
<evidence type="ECO:0000256" key="2">
    <source>
        <dbReference type="ARBA" id="ARBA00022803"/>
    </source>
</evidence>
<accession>A0A929KT38</accession>
<dbReference type="AlphaFoldDB" id="A0A929KT38"/>
<protein>
    <submittedName>
        <fullName evidence="5">Tetratricopeptide repeat protein</fullName>
    </submittedName>
</protein>
<dbReference type="InterPro" id="IPR019734">
    <property type="entry name" value="TPR_rpt"/>
</dbReference>
<feature type="repeat" description="TPR" evidence="3">
    <location>
        <begin position="131"/>
        <end position="164"/>
    </location>
</feature>
<dbReference type="InterPro" id="IPR051685">
    <property type="entry name" value="Ycf3/AcsC/BcsC/TPR_MFPF"/>
</dbReference>
<feature type="repeat" description="TPR" evidence="3">
    <location>
        <begin position="28"/>
        <end position="61"/>
    </location>
</feature>
<dbReference type="SMART" id="SM00028">
    <property type="entry name" value="TPR"/>
    <property type="match status" value="3"/>
</dbReference>
<evidence type="ECO:0000313" key="6">
    <source>
        <dbReference type="Proteomes" id="UP000622475"/>
    </source>
</evidence>
<comment type="caution">
    <text evidence="5">The sequence shown here is derived from an EMBL/GenBank/DDBJ whole genome shotgun (WGS) entry which is preliminary data.</text>
</comment>
<organism evidence="5 6">
    <name type="scientific">Mucilaginibacter myungsuensis</name>
    <dbReference type="NCBI Taxonomy" id="649104"/>
    <lineage>
        <taxon>Bacteria</taxon>
        <taxon>Pseudomonadati</taxon>
        <taxon>Bacteroidota</taxon>
        <taxon>Sphingobacteriia</taxon>
        <taxon>Sphingobacteriales</taxon>
        <taxon>Sphingobacteriaceae</taxon>
        <taxon>Mucilaginibacter</taxon>
    </lineage>
</organism>
<evidence type="ECO:0000313" key="5">
    <source>
        <dbReference type="EMBL" id="MBE9661044.1"/>
    </source>
</evidence>
<feature type="repeat" description="TPR" evidence="3">
    <location>
        <begin position="97"/>
        <end position="130"/>
    </location>
</feature>
<dbReference type="RefSeq" id="WP_194110254.1">
    <property type="nucleotide sequence ID" value="NZ_JADFFL010000002.1"/>
</dbReference>
<evidence type="ECO:0000256" key="1">
    <source>
        <dbReference type="ARBA" id="ARBA00022737"/>
    </source>
</evidence>
<dbReference type="Gene3D" id="1.25.40.10">
    <property type="entry name" value="Tetratricopeptide repeat domain"/>
    <property type="match status" value="3"/>
</dbReference>
<dbReference type="Pfam" id="PF13414">
    <property type="entry name" value="TPR_11"/>
    <property type="match status" value="2"/>
</dbReference>
<evidence type="ECO:0000256" key="4">
    <source>
        <dbReference type="SAM" id="SignalP"/>
    </source>
</evidence>
<name>A0A929KT38_9SPHI</name>
<feature type="signal peptide" evidence="4">
    <location>
        <begin position="1"/>
        <end position="21"/>
    </location>
</feature>
<dbReference type="PANTHER" id="PTHR44943">
    <property type="entry name" value="CELLULOSE SYNTHASE OPERON PROTEIN C"/>
    <property type="match status" value="1"/>
</dbReference>
<dbReference type="SUPFAM" id="SSF48452">
    <property type="entry name" value="TPR-like"/>
    <property type="match status" value="1"/>
</dbReference>
<keyword evidence="1" id="KW-0677">Repeat</keyword>
<keyword evidence="2 3" id="KW-0802">TPR repeat</keyword>
<dbReference type="PROSITE" id="PS50005">
    <property type="entry name" value="TPR"/>
    <property type="match status" value="3"/>
</dbReference>
<keyword evidence="4" id="KW-0732">Signal</keyword>
<dbReference type="Proteomes" id="UP000622475">
    <property type="component" value="Unassembled WGS sequence"/>
</dbReference>
<gene>
    <name evidence="5" type="ORF">IRJ16_04045</name>
</gene>
<evidence type="ECO:0000256" key="3">
    <source>
        <dbReference type="PROSITE-ProRule" id="PRU00339"/>
    </source>
</evidence>
<dbReference type="EMBL" id="JADFFL010000002">
    <property type="protein sequence ID" value="MBE9661044.1"/>
    <property type="molecule type" value="Genomic_DNA"/>
</dbReference>
<dbReference type="InterPro" id="IPR011990">
    <property type="entry name" value="TPR-like_helical_dom_sf"/>
</dbReference>
<keyword evidence="6" id="KW-1185">Reference proteome</keyword>
<sequence>MKTLHNLLIAGLLMVMPAANALAQSADAEAIIKQGIQLHDKGDYAAAIEKYQEALKLDPKSTLAEFEIGYSMLMAGRGKEAIPHLEAVITAGGDMRAGAYDMLGSVYDNEKQFDKAFEQYKKAIEADPKYQRAYFNMGIAYVRQEKYAEAESYAISALKLNPRHSSSHKLYGFAAAGQKKKAGAVLAYCNFLLLEPQSRNTAIVYNELQKALNGNISAKDSANKKNVNISLPQTGNVEADAANLGVAMAALSSKLDDKKNLPAVEQLQDQLKTIFLISGELAEKKANKDFFEKFYAGYFYSLASSPAMAAFTKLISLTGFQQDNIAWFKANPDELKKLEEWDKSTAHAF</sequence>
<reference evidence="5" key="1">
    <citation type="submission" date="2020-10" db="EMBL/GenBank/DDBJ databases">
        <title>Mucilaginibacter mali sp. nov., isolated from rhizosphere soil of apple orchard.</title>
        <authorList>
            <person name="Lee J.-S."/>
            <person name="Kim H.S."/>
            <person name="Kim J.-S."/>
        </authorList>
    </citation>
    <scope>NUCLEOTIDE SEQUENCE</scope>
    <source>
        <strain evidence="5">KCTC 22746</strain>
    </source>
</reference>